<keyword evidence="1" id="KW-1133">Transmembrane helix</keyword>
<keyword evidence="3" id="KW-1185">Reference proteome</keyword>
<feature type="transmembrane region" description="Helical" evidence="1">
    <location>
        <begin position="55"/>
        <end position="73"/>
    </location>
</feature>
<dbReference type="Proteomes" id="UP000290545">
    <property type="component" value="Unassembled WGS sequence"/>
</dbReference>
<evidence type="ECO:0000313" key="3">
    <source>
        <dbReference type="Proteomes" id="UP000290545"/>
    </source>
</evidence>
<comment type="caution">
    <text evidence="2">The sequence shown here is derived from an EMBL/GenBank/DDBJ whole genome shotgun (WGS) entry which is preliminary data.</text>
</comment>
<feature type="transmembrane region" description="Helical" evidence="1">
    <location>
        <begin position="79"/>
        <end position="96"/>
    </location>
</feature>
<reference evidence="2 3" key="1">
    <citation type="submission" date="2019-01" db="EMBL/GenBank/DDBJ databases">
        <title>Filimonas sp. strain TTM-71.</title>
        <authorList>
            <person name="Chen W.-M."/>
        </authorList>
    </citation>
    <scope>NUCLEOTIDE SEQUENCE [LARGE SCALE GENOMIC DNA]</scope>
    <source>
        <strain evidence="2 3">TTM-71</strain>
    </source>
</reference>
<keyword evidence="1" id="KW-0472">Membrane</keyword>
<evidence type="ECO:0000256" key="1">
    <source>
        <dbReference type="SAM" id="Phobius"/>
    </source>
</evidence>
<dbReference type="EMBL" id="SDHZ01000002">
    <property type="protein sequence ID" value="RXK83805.1"/>
    <property type="molecule type" value="Genomic_DNA"/>
</dbReference>
<dbReference type="AlphaFoldDB" id="A0A4Q1D5N1"/>
<proteinExistence type="predicted"/>
<organism evidence="2 3">
    <name type="scientific">Filimonas effusa</name>
    <dbReference type="NCBI Taxonomy" id="2508721"/>
    <lineage>
        <taxon>Bacteria</taxon>
        <taxon>Pseudomonadati</taxon>
        <taxon>Bacteroidota</taxon>
        <taxon>Chitinophagia</taxon>
        <taxon>Chitinophagales</taxon>
        <taxon>Chitinophagaceae</taxon>
        <taxon>Filimonas</taxon>
    </lineage>
</organism>
<gene>
    <name evidence="2" type="ORF">ESB13_17185</name>
</gene>
<dbReference type="RefSeq" id="WP_129004857.1">
    <property type="nucleotide sequence ID" value="NZ_SDHZ01000002.1"/>
</dbReference>
<accession>A0A4Q1D5N1</accession>
<name>A0A4Q1D5N1_9BACT</name>
<evidence type="ECO:0000313" key="2">
    <source>
        <dbReference type="EMBL" id="RXK83805.1"/>
    </source>
</evidence>
<sequence>MTTIMPGEEQLLAVNEEEFVLTTRRIHIDDMDHGSTDLPLEQVNNVNVERRGYRLLLFSGVICLLLGITLWVADPASQSQLLIIAGVFQLIFWWATRSRILSVASDKGAVSHFDVDELSDEDISVLVDDIQIARNKRLNEIKKQKNTSRN</sequence>
<dbReference type="OrthoDB" id="668913at2"/>
<protein>
    <submittedName>
        <fullName evidence="2">Uncharacterized protein</fullName>
    </submittedName>
</protein>
<keyword evidence="1" id="KW-0812">Transmembrane</keyword>